<dbReference type="Gene3D" id="2.10.220.10">
    <property type="entry name" value="Hormone Receptor, Insulin-like Growth Factor Receptor 1, Chain A, domain 2"/>
    <property type="match status" value="2"/>
</dbReference>
<feature type="transmembrane region" description="Helical" evidence="1">
    <location>
        <begin position="1302"/>
        <end position="1322"/>
    </location>
</feature>
<feature type="transmembrane region" description="Helical" evidence="1">
    <location>
        <begin position="1446"/>
        <end position="1466"/>
    </location>
</feature>
<comment type="caution">
    <text evidence="3">The sequence shown here is derived from an EMBL/GenBank/DDBJ whole genome shotgun (WGS) entry which is preliminary data.</text>
</comment>
<keyword evidence="4" id="KW-1185">Reference proteome</keyword>
<feature type="transmembrane region" description="Helical" evidence="1">
    <location>
        <begin position="1417"/>
        <end position="1434"/>
    </location>
</feature>
<keyword evidence="2" id="KW-0732">Signal</keyword>
<keyword evidence="1" id="KW-1133">Transmembrane helix</keyword>
<accession>A0AAU9JE35</accession>
<dbReference type="InterPro" id="IPR013320">
    <property type="entry name" value="ConA-like_dom_sf"/>
</dbReference>
<name>A0AAU9JE35_9CILI</name>
<proteinExistence type="predicted"/>
<gene>
    <name evidence="3" type="ORF">BSTOLATCC_MIC34950</name>
</gene>
<dbReference type="CDD" id="cd00064">
    <property type="entry name" value="FU"/>
    <property type="match status" value="1"/>
</dbReference>
<keyword evidence="1" id="KW-0812">Transmembrane</keyword>
<evidence type="ECO:0000256" key="2">
    <source>
        <dbReference type="SAM" id="SignalP"/>
    </source>
</evidence>
<dbReference type="Proteomes" id="UP001162131">
    <property type="component" value="Unassembled WGS sequence"/>
</dbReference>
<dbReference type="SUPFAM" id="SSF49899">
    <property type="entry name" value="Concanavalin A-like lectins/glucanases"/>
    <property type="match status" value="1"/>
</dbReference>
<keyword evidence="1" id="KW-0472">Membrane</keyword>
<sequence length="1589" mass="178963">MLAWLILLTQISNVFCLCQLDCVSLSLELCSKCIEAQMLTRKEYSSKICNLWSQKECSVSEGFIISTREKYLWINSSYHDQVIISSINEFFWSSILVKFSDERNITLEKICQTENQNFQHFGFKFKDKMRENLIYIWAIGSFKEDFQGFVSVQIINESKSYSLTEAQRLPMPEVKSIECSQSNAQCPPWFWSEILPWETKGRLLQNCYDATCNICPSSDSKTWGDCSDCGTTLFLYQGLCWTFCPSGTVKDTEYNTCNKKDVYSLDLSLYDVISSNPAGMTLAADYNCPIPYPVLNRGYFFEICSRMSSDNFIMPYFFSVSGWIFVVDYQNTWNEILHWNLNYVNINNKYLELYDKAIEPNPFTLNEWNFFYLSQSTDWTYVYFSVSMNGGSTTTAQESINLNVIDNAKTLYVGAPSMSGSGYGFHGYLHKLQIYTDYQSNGAGNDYYLSSCSGSCSACPSEMICPSIHCISTQYEYFDGCQSCEACETSCVRASDCNLCVDYCDSCSSFSLCTSCQAYYFLGPSSKSCHSGGCPSGSYDNGNYQCKIDWTVIEGRIPCFSLILNKIQSNFKDTTYNTNTLAGATTDFYPKYDEYDPYPSKGRGYYFNGHSLMQVTSFMFNAEFSFSAWIYLPTSTSGIIFAKQINDSTFTKLMAFEINSSNKLQLSLYLTMSKTGKVLIGESKQLVYDSQWYNLAVCVSYAAPYSQIAFSIAGTTMSVDYYEISLLGLFLDYNSGYTATIGASQSTKGYGNFIKAFIYSIKIWNFVMDPWNYDHFLASCGYYPQAADSCLSTQPIEKYYDGNSWQTCKPNCTTKGCVKSDTQCNLCEFENCYLCDDWTGCSTYCDSSCASCNGTSYKDCITCANSTRVLAYPGQCYCTSSQYLISEVPYSCGDCYSACSTCVGPNYNDCLSCSGQSITLAGSPGFCSCNSTQYIKTKSPLECADCDSSCLTCSRSGKYNCLSCSSGFVLEKDGSCTCGEGKTFYNGYCTDCTDERCSNCTSSPDICLSCFSPFVIGGRGCVCPAGTKEENETCIDNILYVNESYSDNTFYLIFSENLNETLSTADISITVLADIQVTVTFEVKTVSKYDYYKIPVEFTPTNVNGAVTLQLFISKIVYGVSNSIIEQRLFNHSNATITGQPKSSEQIANEEIAAVLPTSTQKSLTSTIAFYGVVQYLWTQKSATLWIYVNMVQIIAFAPLMNIDIPSDIYDMLKGYISYKSIPNLGVWIYESRHIGPEPINKFYKYGYKSGLFVIAAGHMVWIALMFFALWGILLLLYLCIPVAKVRNVLSTKVLSNFQYSWLIKLWLQIYILTIAGAVIGINNPDASQSDYVADCTFSWLVFLLSWVINGLMTWFIWKNKVIIESGDENFIKKYSSLLEDFHCKKGFLSMCYYPWFLLRRSLYALILYNLADFPALQSVLNIILTLITIFYMIKYKPYKSGLNNQVEIAAEFVVLIVFIFLTPFIDTDLSVSAREAFQSIILLSMITFILYSYAILVCQYYVKIKVKLSKRKELKVAQETGIVVPTNLSDLINSNNGEECNKLDTLNTTPREDSIGKKAPISTPDVSIIYQKRLASESALFDEPSVHE</sequence>
<dbReference type="InterPro" id="IPR009030">
    <property type="entry name" value="Growth_fac_rcpt_cys_sf"/>
</dbReference>
<feature type="transmembrane region" description="Helical" evidence="1">
    <location>
        <begin position="1260"/>
        <end position="1281"/>
    </location>
</feature>
<dbReference type="SMART" id="SM00261">
    <property type="entry name" value="FU"/>
    <property type="match status" value="5"/>
</dbReference>
<dbReference type="Gene3D" id="2.60.120.200">
    <property type="match status" value="1"/>
</dbReference>
<feature type="chain" id="PRO_5043560788" description="TNFR-Cys domain-containing protein" evidence="2">
    <location>
        <begin position="17"/>
        <end position="1589"/>
    </location>
</feature>
<feature type="transmembrane region" description="Helical" evidence="1">
    <location>
        <begin position="1393"/>
        <end position="1411"/>
    </location>
</feature>
<evidence type="ECO:0000313" key="3">
    <source>
        <dbReference type="EMBL" id="CAG9323916.1"/>
    </source>
</evidence>
<evidence type="ECO:0000256" key="1">
    <source>
        <dbReference type="SAM" id="Phobius"/>
    </source>
</evidence>
<feature type="transmembrane region" description="Helical" evidence="1">
    <location>
        <begin position="1478"/>
        <end position="1503"/>
    </location>
</feature>
<evidence type="ECO:0008006" key="5">
    <source>
        <dbReference type="Google" id="ProtNLM"/>
    </source>
</evidence>
<organism evidence="3 4">
    <name type="scientific">Blepharisma stoltei</name>
    <dbReference type="NCBI Taxonomy" id="1481888"/>
    <lineage>
        <taxon>Eukaryota</taxon>
        <taxon>Sar</taxon>
        <taxon>Alveolata</taxon>
        <taxon>Ciliophora</taxon>
        <taxon>Postciliodesmatophora</taxon>
        <taxon>Heterotrichea</taxon>
        <taxon>Heterotrichida</taxon>
        <taxon>Blepharismidae</taxon>
        <taxon>Blepharisma</taxon>
    </lineage>
</organism>
<dbReference type="EMBL" id="CAJZBQ010000035">
    <property type="protein sequence ID" value="CAG9323916.1"/>
    <property type="molecule type" value="Genomic_DNA"/>
</dbReference>
<reference evidence="3" key="1">
    <citation type="submission" date="2021-09" db="EMBL/GenBank/DDBJ databases">
        <authorList>
            <consortium name="AG Swart"/>
            <person name="Singh M."/>
            <person name="Singh A."/>
            <person name="Seah K."/>
            <person name="Emmerich C."/>
        </authorList>
    </citation>
    <scope>NUCLEOTIDE SEQUENCE</scope>
    <source>
        <strain evidence="3">ATCC30299</strain>
    </source>
</reference>
<dbReference type="SUPFAM" id="SSF57184">
    <property type="entry name" value="Growth factor receptor domain"/>
    <property type="match status" value="2"/>
</dbReference>
<protein>
    <recommendedName>
        <fullName evidence="5">TNFR-Cys domain-containing protein</fullName>
    </recommendedName>
</protein>
<dbReference type="InterPro" id="IPR006212">
    <property type="entry name" value="Furin_repeat"/>
</dbReference>
<evidence type="ECO:0000313" key="4">
    <source>
        <dbReference type="Proteomes" id="UP001162131"/>
    </source>
</evidence>
<feature type="signal peptide" evidence="2">
    <location>
        <begin position="1"/>
        <end position="16"/>
    </location>
</feature>
<feature type="transmembrane region" description="Helical" evidence="1">
    <location>
        <begin position="1337"/>
        <end position="1358"/>
    </location>
</feature>